<feature type="transmembrane region" description="Helical" evidence="5">
    <location>
        <begin position="129"/>
        <end position="147"/>
    </location>
</feature>
<keyword evidence="2 5" id="KW-0812">Transmembrane</keyword>
<dbReference type="OrthoDB" id="9793828at2"/>
<feature type="transmembrane region" description="Helical" evidence="5">
    <location>
        <begin position="185"/>
        <end position="204"/>
    </location>
</feature>
<dbReference type="Proteomes" id="UP000277108">
    <property type="component" value="Unassembled WGS sequence"/>
</dbReference>
<feature type="transmembrane region" description="Helical" evidence="5">
    <location>
        <begin position="69"/>
        <end position="90"/>
    </location>
</feature>
<evidence type="ECO:0000256" key="5">
    <source>
        <dbReference type="SAM" id="Phobius"/>
    </source>
</evidence>
<keyword evidence="7" id="KW-1185">Reference proteome</keyword>
<evidence type="ECO:0000256" key="2">
    <source>
        <dbReference type="ARBA" id="ARBA00022692"/>
    </source>
</evidence>
<feature type="transmembrane region" description="Helical" evidence="5">
    <location>
        <begin position="153"/>
        <end position="173"/>
    </location>
</feature>
<feature type="transmembrane region" description="Helical" evidence="5">
    <location>
        <begin position="102"/>
        <end position="120"/>
    </location>
</feature>
<feature type="transmembrane region" description="Helical" evidence="5">
    <location>
        <begin position="45"/>
        <end position="62"/>
    </location>
</feature>
<dbReference type="GO" id="GO:0016020">
    <property type="term" value="C:membrane"/>
    <property type="evidence" value="ECO:0007669"/>
    <property type="project" value="UniProtKB-SubCell"/>
</dbReference>
<dbReference type="RefSeq" id="WP_123807065.1">
    <property type="nucleotide sequence ID" value="NZ_RKRK01000002.1"/>
</dbReference>
<dbReference type="Pfam" id="PF01027">
    <property type="entry name" value="Bax1-I"/>
    <property type="match status" value="1"/>
</dbReference>
<keyword evidence="3 5" id="KW-1133">Transmembrane helix</keyword>
<evidence type="ECO:0000313" key="6">
    <source>
        <dbReference type="EMBL" id="RPF57407.1"/>
    </source>
</evidence>
<comment type="subcellular location">
    <subcellularLocation>
        <location evidence="1">Membrane</location>
        <topology evidence="1">Multi-pass membrane protein</topology>
    </subcellularLocation>
</comment>
<name>A0A3N5BIE9_9BACL</name>
<evidence type="ECO:0000256" key="4">
    <source>
        <dbReference type="ARBA" id="ARBA00023136"/>
    </source>
</evidence>
<protein>
    <recommendedName>
        <fullName evidence="8">Inhibitor of apoptosis-promoting Bax1</fullName>
    </recommendedName>
</protein>
<evidence type="ECO:0000313" key="7">
    <source>
        <dbReference type="Proteomes" id="UP000277108"/>
    </source>
</evidence>
<evidence type="ECO:0000256" key="1">
    <source>
        <dbReference type="ARBA" id="ARBA00004141"/>
    </source>
</evidence>
<sequence length="209" mass="24337">MVESTLSTGVSKKIKMTWFYFIYYWLIFGVGAFFGQFLPAEYRPTVHMVLFGIVMVSFFVRISKTFNLVISHLYALLLGVLSYTTFTMYMHNLGESLFYKNIGVAIATFIVAGIIGYFIIDDAAGWGKFLFVGLIALIFGSLVGFFIQIPYFYLALNIFALFLYILYTMYDFNRIKHNRYSPREMGFNLFVNLVMIIKRVLYFANKFKR</sequence>
<dbReference type="InterPro" id="IPR006214">
    <property type="entry name" value="Bax_inhibitor_1-related"/>
</dbReference>
<organism evidence="6 7">
    <name type="scientific">Abyssicoccus albus</name>
    <dbReference type="NCBI Taxonomy" id="1817405"/>
    <lineage>
        <taxon>Bacteria</taxon>
        <taxon>Bacillati</taxon>
        <taxon>Bacillota</taxon>
        <taxon>Bacilli</taxon>
        <taxon>Bacillales</taxon>
        <taxon>Abyssicoccaceae</taxon>
    </lineage>
</organism>
<feature type="transmembrane region" description="Helical" evidence="5">
    <location>
        <begin position="21"/>
        <end position="39"/>
    </location>
</feature>
<accession>A0A3N5BIE9</accession>
<reference evidence="6 7" key="1">
    <citation type="submission" date="2018-11" db="EMBL/GenBank/DDBJ databases">
        <title>Genomic Encyclopedia of Type Strains, Phase IV (KMG-IV): sequencing the most valuable type-strain genomes for metagenomic binning, comparative biology and taxonomic classification.</title>
        <authorList>
            <person name="Goeker M."/>
        </authorList>
    </citation>
    <scope>NUCLEOTIDE SEQUENCE [LARGE SCALE GENOMIC DNA]</scope>
    <source>
        <strain evidence="6 7">DSM 29158</strain>
    </source>
</reference>
<comment type="caution">
    <text evidence="6">The sequence shown here is derived from an EMBL/GenBank/DDBJ whole genome shotgun (WGS) entry which is preliminary data.</text>
</comment>
<dbReference type="EMBL" id="RKRK01000002">
    <property type="protein sequence ID" value="RPF57407.1"/>
    <property type="molecule type" value="Genomic_DNA"/>
</dbReference>
<evidence type="ECO:0000256" key="3">
    <source>
        <dbReference type="ARBA" id="ARBA00022989"/>
    </source>
</evidence>
<dbReference type="AlphaFoldDB" id="A0A3N5BIE9"/>
<proteinExistence type="predicted"/>
<evidence type="ECO:0008006" key="8">
    <source>
        <dbReference type="Google" id="ProtNLM"/>
    </source>
</evidence>
<gene>
    <name evidence="6" type="ORF">EDD62_0025</name>
</gene>
<keyword evidence="4 5" id="KW-0472">Membrane</keyword>